<name>A0A6V7WL66_MELEN</name>
<comment type="caution">
    <text evidence="1">The sequence shown here is derived from an EMBL/GenBank/DDBJ whole genome shotgun (WGS) entry which is preliminary data.</text>
</comment>
<evidence type="ECO:0000313" key="2">
    <source>
        <dbReference type="Proteomes" id="UP000580250"/>
    </source>
</evidence>
<sequence length="110" mass="12798">MCDAGSKMLDYLKVETNKKECTDRIESGFKKLAKIFVESVSMDYSEDKIFKELSKVSFSKISKETNKATELKKDNTEYSYAMEEFDKLMYHGEDKNLNLSGSVTMYYITY</sequence>
<dbReference type="AlphaFoldDB" id="A0A6V7WL66"/>
<accession>A0A6V7WL66</accession>
<dbReference type="EMBL" id="CAJEWN010000649">
    <property type="protein sequence ID" value="CAD2187675.1"/>
    <property type="molecule type" value="Genomic_DNA"/>
</dbReference>
<organism evidence="1 2">
    <name type="scientific">Meloidogyne enterolobii</name>
    <name type="common">Root-knot nematode worm</name>
    <name type="synonym">Meloidogyne mayaguensis</name>
    <dbReference type="NCBI Taxonomy" id="390850"/>
    <lineage>
        <taxon>Eukaryota</taxon>
        <taxon>Metazoa</taxon>
        <taxon>Ecdysozoa</taxon>
        <taxon>Nematoda</taxon>
        <taxon>Chromadorea</taxon>
        <taxon>Rhabditida</taxon>
        <taxon>Tylenchina</taxon>
        <taxon>Tylenchomorpha</taxon>
        <taxon>Tylenchoidea</taxon>
        <taxon>Meloidogynidae</taxon>
        <taxon>Meloidogyninae</taxon>
        <taxon>Meloidogyne</taxon>
    </lineage>
</organism>
<proteinExistence type="predicted"/>
<protein>
    <submittedName>
        <fullName evidence="1">Uncharacterized protein</fullName>
    </submittedName>
</protein>
<gene>
    <name evidence="1" type="ORF">MENT_LOCUS40275</name>
</gene>
<evidence type="ECO:0000313" key="1">
    <source>
        <dbReference type="EMBL" id="CAD2187675.1"/>
    </source>
</evidence>
<reference evidence="1 2" key="1">
    <citation type="submission" date="2020-08" db="EMBL/GenBank/DDBJ databases">
        <authorList>
            <person name="Koutsovoulos G."/>
            <person name="Danchin GJ E."/>
        </authorList>
    </citation>
    <scope>NUCLEOTIDE SEQUENCE [LARGE SCALE GENOMIC DNA]</scope>
</reference>
<dbReference type="Proteomes" id="UP000580250">
    <property type="component" value="Unassembled WGS sequence"/>
</dbReference>